<reference evidence="1" key="1">
    <citation type="submission" date="2022-04" db="EMBL/GenBank/DDBJ databases">
        <title>Genome of the entomopathogenic fungus Entomophthora muscae.</title>
        <authorList>
            <person name="Elya C."/>
            <person name="Lovett B.R."/>
            <person name="Lee E."/>
            <person name="Macias A.M."/>
            <person name="Hajek A.E."/>
            <person name="De Bivort B.L."/>
            <person name="Kasson M.T."/>
            <person name="De Fine Licht H.H."/>
            <person name="Stajich J.E."/>
        </authorList>
    </citation>
    <scope>NUCLEOTIDE SEQUENCE</scope>
    <source>
        <strain evidence="1">Berkeley</strain>
    </source>
</reference>
<dbReference type="EMBL" id="QTSX02004288">
    <property type="protein sequence ID" value="KAJ9066472.1"/>
    <property type="molecule type" value="Genomic_DNA"/>
</dbReference>
<protein>
    <submittedName>
        <fullName evidence="1">Uncharacterized protein</fullName>
    </submittedName>
</protein>
<comment type="caution">
    <text evidence="1">The sequence shown here is derived from an EMBL/GenBank/DDBJ whole genome shotgun (WGS) entry which is preliminary data.</text>
</comment>
<name>A0ACC2SVR6_9FUNG</name>
<evidence type="ECO:0000313" key="2">
    <source>
        <dbReference type="Proteomes" id="UP001165960"/>
    </source>
</evidence>
<sequence length="200" mass="22627">MGAKSSKISQLRKLPNKVSNPSKIFTQDPLNPVNSLPSNRDAFSRDRNKEVHDFIPPHEEKNNSEMLFKNLKKLSKPQETTSNESKKISGTQENLISILKNRQVFEEEEKLADESLSYRASPPKPGSGVLPTLRTADLGDLVKLGHLQPLKWTPAELSKHYGLPVSTVNRVLAYLKPCTESQEKEIKKDRDFSEKHRVLS</sequence>
<keyword evidence="2" id="KW-1185">Reference proteome</keyword>
<accession>A0ACC2SVR6</accession>
<gene>
    <name evidence="1" type="ORF">DSO57_1008964</name>
</gene>
<evidence type="ECO:0000313" key="1">
    <source>
        <dbReference type="EMBL" id="KAJ9066472.1"/>
    </source>
</evidence>
<dbReference type="Proteomes" id="UP001165960">
    <property type="component" value="Unassembled WGS sequence"/>
</dbReference>
<proteinExistence type="predicted"/>
<organism evidence="1 2">
    <name type="scientific">Entomophthora muscae</name>
    <dbReference type="NCBI Taxonomy" id="34485"/>
    <lineage>
        <taxon>Eukaryota</taxon>
        <taxon>Fungi</taxon>
        <taxon>Fungi incertae sedis</taxon>
        <taxon>Zoopagomycota</taxon>
        <taxon>Entomophthoromycotina</taxon>
        <taxon>Entomophthoromycetes</taxon>
        <taxon>Entomophthorales</taxon>
        <taxon>Entomophthoraceae</taxon>
        <taxon>Entomophthora</taxon>
    </lineage>
</organism>